<comment type="caution">
    <text evidence="2">The sequence shown here is derived from an EMBL/GenBank/DDBJ whole genome shotgun (WGS) entry which is preliminary data.</text>
</comment>
<keyword evidence="1" id="KW-0812">Transmembrane</keyword>
<dbReference type="AlphaFoldDB" id="A0A0F9HC19"/>
<evidence type="ECO:0000313" key="2">
    <source>
        <dbReference type="EMBL" id="KKL79240.1"/>
    </source>
</evidence>
<accession>A0A0F9HC19</accession>
<feature type="transmembrane region" description="Helical" evidence="1">
    <location>
        <begin position="6"/>
        <end position="25"/>
    </location>
</feature>
<evidence type="ECO:0000256" key="1">
    <source>
        <dbReference type="SAM" id="Phobius"/>
    </source>
</evidence>
<name>A0A0F9HC19_9ZZZZ</name>
<keyword evidence="1" id="KW-0472">Membrane</keyword>
<proteinExistence type="predicted"/>
<reference evidence="2" key="1">
    <citation type="journal article" date="2015" name="Nature">
        <title>Complex archaea that bridge the gap between prokaryotes and eukaryotes.</title>
        <authorList>
            <person name="Spang A."/>
            <person name="Saw J.H."/>
            <person name="Jorgensen S.L."/>
            <person name="Zaremba-Niedzwiedzka K."/>
            <person name="Martijn J."/>
            <person name="Lind A.E."/>
            <person name="van Eijk R."/>
            <person name="Schleper C."/>
            <person name="Guy L."/>
            <person name="Ettema T.J."/>
        </authorList>
    </citation>
    <scope>NUCLEOTIDE SEQUENCE</scope>
</reference>
<protein>
    <submittedName>
        <fullName evidence="2">Uncharacterized protein</fullName>
    </submittedName>
</protein>
<sequence length="156" mass="17116">MKRNEFIKSIAAGMAAIALLPSIIISGAKKRFAPRPLGKSEDTFNTLTARIEWRDIKKAGRHPICDLPTEALVMNCFFVVESDWKSRGKSTIRIQDGGSKQMVLAKKQLTAGSVIRYSPNPPAFSNHPRTLDIVTGGAPWVAGVGFLVVEYAMFPK</sequence>
<keyword evidence="1" id="KW-1133">Transmembrane helix</keyword>
<gene>
    <name evidence="2" type="ORF">LCGC14_2016870</name>
</gene>
<organism evidence="2">
    <name type="scientific">marine sediment metagenome</name>
    <dbReference type="NCBI Taxonomy" id="412755"/>
    <lineage>
        <taxon>unclassified sequences</taxon>
        <taxon>metagenomes</taxon>
        <taxon>ecological metagenomes</taxon>
    </lineage>
</organism>
<dbReference type="EMBL" id="LAZR01023227">
    <property type="protein sequence ID" value="KKL79240.1"/>
    <property type="molecule type" value="Genomic_DNA"/>
</dbReference>